<sequence>MLYNYPFKVKIISLIILLFQLSLTSQELFKDKSIDSSFFLYTNKYQEVVYSHLNKSTYIKGESIGFTSYIINKKTKKPSKISTNLYCTVTDADNKIIKRQLIKVENGFSNSVFKLDSIFTTGEYTFKAYTNWMLNFNQQNFYVEKFKVIDPEKNKFLEKTKNDSLIDAQFLPEGGHLVHNVINTIGVILKDKNGYGIPNVSGDIIHNNKDTITSFKVNKLGIGRFSFLPEKSKDYKIVISLNEKKEIFHFSQKIETTGIVLKTKQVKDNIYISLVTNKISLKNIVNKKYKVIIHNGSEISSLNFEFRDKLLLTKKVNFKDLNPGINIFTLFDENNNPISERLIFNYNGISFLKSTKVELQEKQDSLSIKLSYNSQSDYKLNNLSTSILPSNTKSYKKNNTIISQTLIQPYINGVVENSSYYFLNISKQKKYDLDNLLLTQGWSSYNWKEIFNFTPNYSNEFEQGISLKLNNIDKDNSIIVHGLSNKSSEILTLNEKSKSISATNFYPINDEILYLSGINKKGKLIKPSVYIQFTPSNIPLLNKKFESLKPKNNTYPIENYFDISFLNSLNNTQMLEEFVIKVNQKKEKIERIENKSFGKVHFLNDYEKEGMTLAQYINIKGGFRAMDDTSTGTFVITPIIKNTVDFGVNVPAIFLNNIQITNFTYFYNFYLDNVEYIEIDKLGFSAGVRGGAGVIRIFTKNNDYSKKSLKETTQKFNFPITFHKSKKFYVPKYKNYNNTFYKSYGVIDWFPRKQINKDGSVSFNIKKTSEKFTLFIEGISDSGTFIFEERVINLK</sequence>
<dbReference type="AlphaFoldDB" id="A0A7G9L8L7"/>
<name>A0A7G9L8L7_9FLAO</name>
<evidence type="ECO:0008006" key="3">
    <source>
        <dbReference type="Google" id="ProtNLM"/>
    </source>
</evidence>
<dbReference type="Proteomes" id="UP000515808">
    <property type="component" value="Chromosome"/>
</dbReference>
<accession>A0A7G9L8L7</accession>
<evidence type="ECO:0000313" key="2">
    <source>
        <dbReference type="Proteomes" id="UP000515808"/>
    </source>
</evidence>
<dbReference type="RefSeq" id="WP_187481886.1">
    <property type="nucleotide sequence ID" value="NZ_CP060695.1"/>
</dbReference>
<proteinExistence type="predicted"/>
<organism evidence="1 2">
    <name type="scientific">Polaribacter pectinis</name>
    <dbReference type="NCBI Taxonomy" id="2738844"/>
    <lineage>
        <taxon>Bacteria</taxon>
        <taxon>Pseudomonadati</taxon>
        <taxon>Bacteroidota</taxon>
        <taxon>Flavobacteriia</taxon>
        <taxon>Flavobacteriales</taxon>
        <taxon>Flavobacteriaceae</taxon>
    </lineage>
</organism>
<dbReference type="KEGG" id="ppec:H9W90_12300"/>
<dbReference type="EMBL" id="CP060695">
    <property type="protein sequence ID" value="QNM84966.1"/>
    <property type="molecule type" value="Genomic_DNA"/>
</dbReference>
<dbReference type="Gene3D" id="2.60.40.1930">
    <property type="match status" value="1"/>
</dbReference>
<reference evidence="1 2" key="1">
    <citation type="submission" date="2020-08" db="EMBL/GenBank/DDBJ databases">
        <title>Polaribacter sp. L12M9 isolated from gut of the Korean scallop.</title>
        <authorList>
            <person name="Jeong Y.S."/>
        </authorList>
    </citation>
    <scope>NUCLEOTIDE SEQUENCE [LARGE SCALE GENOMIC DNA]</scope>
    <source>
        <strain evidence="1 2">L12M9</strain>
    </source>
</reference>
<evidence type="ECO:0000313" key="1">
    <source>
        <dbReference type="EMBL" id="QNM84966.1"/>
    </source>
</evidence>
<gene>
    <name evidence="1" type="ORF">H9W90_12300</name>
</gene>
<keyword evidence="2" id="KW-1185">Reference proteome</keyword>
<protein>
    <recommendedName>
        <fullName evidence="3">TonB-dependent receptor plug domain-containing protein</fullName>
    </recommendedName>
</protein>